<keyword evidence="2" id="KW-1133">Transmembrane helix</keyword>
<organism evidence="3 4">
    <name type="scientific">Halobaculum saliterrae</name>
    <dbReference type="NCBI Taxonomy" id="2073113"/>
    <lineage>
        <taxon>Archaea</taxon>
        <taxon>Methanobacteriati</taxon>
        <taxon>Methanobacteriota</taxon>
        <taxon>Stenosarchaea group</taxon>
        <taxon>Halobacteria</taxon>
        <taxon>Halobacteriales</taxon>
        <taxon>Haloferacaceae</taxon>
        <taxon>Halobaculum</taxon>
    </lineage>
</organism>
<feature type="region of interest" description="Disordered" evidence="1">
    <location>
        <begin position="76"/>
        <end position="96"/>
    </location>
</feature>
<dbReference type="EMBL" id="WUUS01000010">
    <property type="protein sequence ID" value="MXR42708.1"/>
    <property type="molecule type" value="Genomic_DNA"/>
</dbReference>
<name>A0A6B0SUP9_9EURY</name>
<feature type="transmembrane region" description="Helical" evidence="2">
    <location>
        <begin position="54"/>
        <end position="72"/>
    </location>
</feature>
<dbReference type="AlphaFoldDB" id="A0A6B0SUP9"/>
<reference evidence="3 4" key="1">
    <citation type="submission" date="2019-12" db="EMBL/GenBank/DDBJ databases">
        <title>Isolation and characterization of three novel carbon monoxide-oxidizing members of Halobacteria from salione crusts and soils.</title>
        <authorList>
            <person name="Myers M.R."/>
            <person name="King G.M."/>
        </authorList>
    </citation>
    <scope>NUCLEOTIDE SEQUENCE [LARGE SCALE GENOMIC DNA]</scope>
    <source>
        <strain evidence="3 4">WSA2</strain>
    </source>
</reference>
<protein>
    <submittedName>
        <fullName evidence="3">Uncharacterized protein</fullName>
    </submittedName>
</protein>
<keyword evidence="2" id="KW-0472">Membrane</keyword>
<evidence type="ECO:0000256" key="1">
    <source>
        <dbReference type="SAM" id="MobiDB-lite"/>
    </source>
</evidence>
<evidence type="ECO:0000313" key="4">
    <source>
        <dbReference type="Proteomes" id="UP000437065"/>
    </source>
</evidence>
<feature type="transmembrane region" description="Helical" evidence="2">
    <location>
        <begin position="106"/>
        <end position="123"/>
    </location>
</feature>
<comment type="caution">
    <text evidence="3">The sequence shown here is derived from an EMBL/GenBank/DDBJ whole genome shotgun (WGS) entry which is preliminary data.</text>
</comment>
<dbReference type="RefSeq" id="WP_159669526.1">
    <property type="nucleotide sequence ID" value="NZ_WUUS01000010.1"/>
</dbReference>
<sequence length="152" mass="15681">MTDDIDAPEDIEDPEDVAALLVAYRLLVYFGGLAVIGAPLALQSLAGVTTPASVRAALTVTVVALMIVTYLSERRVGGPPASRSAPGADASTANSSNDGYPLRTRVAVAAAVLGLAIGVYVALEVSRVGGVLFVAGSYMFAYLAYDSDWGDR</sequence>
<accession>A0A6B0SUP9</accession>
<keyword evidence="2" id="KW-0812">Transmembrane</keyword>
<proteinExistence type="predicted"/>
<dbReference type="Proteomes" id="UP000437065">
    <property type="component" value="Unassembled WGS sequence"/>
</dbReference>
<evidence type="ECO:0000256" key="2">
    <source>
        <dbReference type="SAM" id="Phobius"/>
    </source>
</evidence>
<feature type="transmembrane region" description="Helical" evidence="2">
    <location>
        <begin position="22"/>
        <end position="42"/>
    </location>
</feature>
<evidence type="ECO:0000313" key="3">
    <source>
        <dbReference type="EMBL" id="MXR42708.1"/>
    </source>
</evidence>
<keyword evidence="4" id="KW-1185">Reference proteome</keyword>
<gene>
    <name evidence="3" type="ORF">GRX01_15345</name>
</gene>
<feature type="transmembrane region" description="Helical" evidence="2">
    <location>
        <begin position="128"/>
        <end position="145"/>
    </location>
</feature>